<dbReference type="RefSeq" id="WP_003781470.1">
    <property type="nucleotide sequence ID" value="NZ_GL870929.1"/>
</dbReference>
<keyword evidence="3" id="KW-1185">Reference proteome</keyword>
<dbReference type="STRING" id="888741.HMPREF9098_0439"/>
<dbReference type="AlphaFoldDB" id="F0EX59"/>
<keyword evidence="1" id="KW-0732">Signal</keyword>
<sequence length="112" mass="12999">MKATVCLGIAFALSAAPVWACSQLEPAAAFIFINDTNRDQLLDMYEWRNAKTPNLEVAFNVGDMNEFLRLDYNRDRYLQAAEIGFDNVRYIRPPCADMEERRFMHGFRQRAN</sequence>
<comment type="caution">
    <text evidence="2">The sequence shown here is derived from an EMBL/GenBank/DDBJ whole genome shotgun (WGS) entry which is preliminary data.</text>
</comment>
<evidence type="ECO:0000256" key="1">
    <source>
        <dbReference type="SAM" id="SignalP"/>
    </source>
</evidence>
<name>F0EX59_9NEIS</name>
<evidence type="ECO:0000313" key="2">
    <source>
        <dbReference type="EMBL" id="EGC18290.1"/>
    </source>
</evidence>
<dbReference type="HOGENOM" id="CLU_2105701_0_0_4"/>
<dbReference type="EMBL" id="AEWV01000006">
    <property type="protein sequence ID" value="EGC18290.1"/>
    <property type="molecule type" value="Genomic_DNA"/>
</dbReference>
<feature type="chain" id="PRO_5003250145" evidence="1">
    <location>
        <begin position="21"/>
        <end position="112"/>
    </location>
</feature>
<gene>
    <name evidence="2" type="ORF">HMPREF9098_0439</name>
</gene>
<dbReference type="Proteomes" id="UP000004088">
    <property type="component" value="Unassembled WGS sequence"/>
</dbReference>
<accession>F0EX59</accession>
<feature type="signal peptide" evidence="1">
    <location>
        <begin position="1"/>
        <end position="20"/>
    </location>
</feature>
<evidence type="ECO:0000313" key="3">
    <source>
        <dbReference type="Proteomes" id="UP000004088"/>
    </source>
</evidence>
<reference evidence="2 3" key="1">
    <citation type="submission" date="2011-01" db="EMBL/GenBank/DDBJ databases">
        <authorList>
            <person name="Muzny D."/>
            <person name="Qin X."/>
            <person name="Deng J."/>
            <person name="Jiang H."/>
            <person name="Liu Y."/>
            <person name="Qu J."/>
            <person name="Song X.-Z."/>
            <person name="Zhang L."/>
            <person name="Thornton R."/>
            <person name="Coyle M."/>
            <person name="Francisco L."/>
            <person name="Jackson L."/>
            <person name="Javaid M."/>
            <person name="Korchina V."/>
            <person name="Kovar C."/>
            <person name="Mata R."/>
            <person name="Mathew T."/>
            <person name="Ngo R."/>
            <person name="Nguyen L."/>
            <person name="Nguyen N."/>
            <person name="Okwuonu G."/>
            <person name="Ongeri F."/>
            <person name="Pham C."/>
            <person name="Simmons D."/>
            <person name="Wilczek-Boney K."/>
            <person name="Hale W."/>
            <person name="Jakkamsetti A."/>
            <person name="Pham P."/>
            <person name="Ruth R."/>
            <person name="San Lucas F."/>
            <person name="Warren J."/>
            <person name="Zhang J."/>
            <person name="Zhao Z."/>
            <person name="Zhou C."/>
            <person name="Zhu D."/>
            <person name="Lee S."/>
            <person name="Bess C."/>
            <person name="Blankenburg K."/>
            <person name="Forbes L."/>
            <person name="Fu Q."/>
            <person name="Gubbala S."/>
            <person name="Hirani K."/>
            <person name="Jayaseelan J.C."/>
            <person name="Lara F."/>
            <person name="Munidasa M."/>
            <person name="Palculict T."/>
            <person name="Patil S."/>
            <person name="Pu L.-L."/>
            <person name="Saada N."/>
            <person name="Tang L."/>
            <person name="Weissenberger G."/>
            <person name="Zhu Y."/>
            <person name="Hemphill L."/>
            <person name="Shang Y."/>
            <person name="Youmans B."/>
            <person name="Ayvaz T."/>
            <person name="Ross M."/>
            <person name="Santibanez J."/>
            <person name="Aqrawi P."/>
            <person name="Gross S."/>
            <person name="Joshi V."/>
            <person name="Fowler G."/>
            <person name="Nazareth L."/>
            <person name="Reid J."/>
            <person name="Worley K."/>
            <person name="Petrosino J."/>
            <person name="Highlander S."/>
            <person name="Gibbs R."/>
        </authorList>
    </citation>
    <scope>NUCLEOTIDE SEQUENCE [LARGE SCALE GENOMIC DNA]</scope>
    <source>
        <strain evidence="2 3">ATCC 33394</strain>
    </source>
</reference>
<proteinExistence type="predicted"/>
<organism evidence="2 3">
    <name type="scientific">Kingella denitrificans ATCC 33394</name>
    <dbReference type="NCBI Taxonomy" id="888741"/>
    <lineage>
        <taxon>Bacteria</taxon>
        <taxon>Pseudomonadati</taxon>
        <taxon>Pseudomonadota</taxon>
        <taxon>Betaproteobacteria</taxon>
        <taxon>Neisseriales</taxon>
        <taxon>Neisseriaceae</taxon>
        <taxon>Kingella</taxon>
    </lineage>
</organism>
<protein>
    <submittedName>
        <fullName evidence="2">Uncharacterized protein</fullName>
    </submittedName>
</protein>